<feature type="signal peptide" evidence="1">
    <location>
        <begin position="1"/>
        <end position="20"/>
    </location>
</feature>
<evidence type="ECO:0000313" key="2">
    <source>
        <dbReference type="EMBL" id="SMA48892.1"/>
    </source>
</evidence>
<proteinExistence type="predicted"/>
<accession>A0A1X7AM18</accession>
<sequence>MRIFHLISAALLLIPSLVLAENYTITVNGKAYDFSLNENKLVKVGNQHISVKLQQKDFISFVSDSFSFMHSSKFTPSTNDLGDGIYQTGMMTPIGTTVIVQEYKTLDPSLMIDIMVSEVTKEEVQYGYNVKSEPAHLTLSDGKVLKGKLVTSKYQDTDIKRYILTYGATDSGILIMTQIDEAFATNEKEIIDRFFESLAISM</sequence>
<keyword evidence="1" id="KW-0732">Signal</keyword>
<organism evidence="2 3">
    <name type="scientific">Parendozoicomonas haliclonae</name>
    <dbReference type="NCBI Taxonomy" id="1960125"/>
    <lineage>
        <taxon>Bacteria</taxon>
        <taxon>Pseudomonadati</taxon>
        <taxon>Pseudomonadota</taxon>
        <taxon>Gammaproteobacteria</taxon>
        <taxon>Oceanospirillales</taxon>
        <taxon>Endozoicomonadaceae</taxon>
        <taxon>Parendozoicomonas</taxon>
    </lineage>
</organism>
<feature type="chain" id="PRO_5012936900" evidence="1">
    <location>
        <begin position="21"/>
        <end position="202"/>
    </location>
</feature>
<dbReference type="Proteomes" id="UP000196573">
    <property type="component" value="Unassembled WGS sequence"/>
</dbReference>
<name>A0A1X7AM18_9GAMM</name>
<evidence type="ECO:0000256" key="1">
    <source>
        <dbReference type="SAM" id="SignalP"/>
    </source>
</evidence>
<dbReference type="OrthoDB" id="8070801at2"/>
<keyword evidence="3" id="KW-1185">Reference proteome</keyword>
<reference evidence="2 3" key="1">
    <citation type="submission" date="2017-03" db="EMBL/GenBank/DDBJ databases">
        <authorList>
            <person name="Afonso C.L."/>
            <person name="Miller P.J."/>
            <person name="Scott M.A."/>
            <person name="Spackman E."/>
            <person name="Goraichik I."/>
            <person name="Dimitrov K.M."/>
            <person name="Suarez D.L."/>
            <person name="Swayne D.E."/>
        </authorList>
    </citation>
    <scope>NUCLEOTIDE SEQUENCE [LARGE SCALE GENOMIC DNA]</scope>
    <source>
        <strain evidence="2">SB41UT1</strain>
    </source>
</reference>
<dbReference type="RefSeq" id="WP_087111197.1">
    <property type="nucleotide sequence ID" value="NZ_CBCSCN010000006.1"/>
</dbReference>
<gene>
    <name evidence="2" type="ORF">EHSB41UT_02957</name>
</gene>
<evidence type="ECO:0000313" key="3">
    <source>
        <dbReference type="Proteomes" id="UP000196573"/>
    </source>
</evidence>
<dbReference type="EMBL" id="FWPT01000006">
    <property type="protein sequence ID" value="SMA48892.1"/>
    <property type="molecule type" value="Genomic_DNA"/>
</dbReference>
<dbReference type="AlphaFoldDB" id="A0A1X7AM18"/>
<protein>
    <submittedName>
        <fullName evidence="2">Uncharacterized protein</fullName>
    </submittedName>
</protein>